<evidence type="ECO:0000313" key="2">
    <source>
        <dbReference type="EMBL" id="TQM22226.1"/>
    </source>
</evidence>
<feature type="transmembrane region" description="Helical" evidence="1">
    <location>
        <begin position="224"/>
        <end position="241"/>
    </location>
</feature>
<feature type="transmembrane region" description="Helical" evidence="1">
    <location>
        <begin position="194"/>
        <end position="212"/>
    </location>
</feature>
<reference evidence="2 3" key="1">
    <citation type="submission" date="2019-06" db="EMBL/GenBank/DDBJ databases">
        <title>Sorghum-associated microbial communities from plants grown in Nebraska, USA.</title>
        <authorList>
            <person name="Schachtman D."/>
        </authorList>
    </citation>
    <scope>NUCLEOTIDE SEQUENCE [LARGE SCALE GENOMIC DNA]</scope>
    <source>
        <strain evidence="2 3">110</strain>
    </source>
</reference>
<organism evidence="2 3">
    <name type="scientific">Chryseobacterium aquifrigidense</name>
    <dbReference type="NCBI Taxonomy" id="558021"/>
    <lineage>
        <taxon>Bacteria</taxon>
        <taxon>Pseudomonadati</taxon>
        <taxon>Bacteroidota</taxon>
        <taxon>Flavobacteriia</taxon>
        <taxon>Flavobacteriales</taxon>
        <taxon>Weeksellaceae</taxon>
        <taxon>Chryseobacterium group</taxon>
        <taxon>Chryseobacterium</taxon>
    </lineage>
</organism>
<keyword evidence="1" id="KW-0472">Membrane</keyword>
<protein>
    <submittedName>
        <fullName evidence="2">Uncharacterized protein</fullName>
    </submittedName>
</protein>
<feature type="transmembrane region" description="Helical" evidence="1">
    <location>
        <begin position="159"/>
        <end position="182"/>
    </location>
</feature>
<comment type="caution">
    <text evidence="2">The sequence shown here is derived from an EMBL/GenBank/DDBJ whole genome shotgun (WGS) entry which is preliminary data.</text>
</comment>
<dbReference type="Proteomes" id="UP000316437">
    <property type="component" value="Unassembled WGS sequence"/>
</dbReference>
<keyword evidence="1" id="KW-0812">Transmembrane</keyword>
<evidence type="ECO:0000256" key="1">
    <source>
        <dbReference type="SAM" id="Phobius"/>
    </source>
</evidence>
<evidence type="ECO:0000313" key="3">
    <source>
        <dbReference type="Proteomes" id="UP000316437"/>
    </source>
</evidence>
<sequence length="250" mass="28628">MDYNQIILDEKNSLNTLLKDFIVQNKNISDNDDAQKVVNNFITSFSTLLSKTNKCISDCHQKNDFFYSSDLKNDFKATIENYLTTSFTLIDIIDILIEKYNLPPWNINDSSFYIIQKFISSFFSKKEKEKIIIEFNKRNIKTDGFNLKFKKLKTKYLQIQLWVGIPLLILTATIILFAELFIGKAFNGMQLTLTKALLALSISIVGSSLIEGQIETNWSIKKGITIRTIGWAGIFILIYLVNPSNPGDVH</sequence>
<proteinExistence type="predicted"/>
<keyword evidence="1" id="KW-1133">Transmembrane helix</keyword>
<dbReference type="AlphaFoldDB" id="A0A543EKX1"/>
<dbReference type="RefSeq" id="WP_142016984.1">
    <property type="nucleotide sequence ID" value="NZ_VFPD01000001.1"/>
</dbReference>
<accession>A0A543EKX1</accession>
<dbReference type="EMBL" id="VFPD01000001">
    <property type="protein sequence ID" value="TQM22226.1"/>
    <property type="molecule type" value="Genomic_DNA"/>
</dbReference>
<name>A0A543EKX1_9FLAO</name>
<gene>
    <name evidence="2" type="ORF">FB551_1935</name>
</gene>
<keyword evidence="3" id="KW-1185">Reference proteome</keyword>